<feature type="chain" id="PRO_5042137420" description="Lipocalin" evidence="1">
    <location>
        <begin position="21"/>
        <end position="238"/>
    </location>
</feature>
<evidence type="ECO:0000313" key="2">
    <source>
        <dbReference type="EMBL" id="KAK3586469.1"/>
    </source>
</evidence>
<protein>
    <recommendedName>
        <fullName evidence="4">Lipocalin</fullName>
    </recommendedName>
</protein>
<evidence type="ECO:0000256" key="1">
    <source>
        <dbReference type="SAM" id="SignalP"/>
    </source>
</evidence>
<dbReference type="Proteomes" id="UP001195483">
    <property type="component" value="Unassembled WGS sequence"/>
</dbReference>
<comment type="caution">
    <text evidence="2">The sequence shown here is derived from an EMBL/GenBank/DDBJ whole genome shotgun (WGS) entry which is preliminary data.</text>
</comment>
<proteinExistence type="predicted"/>
<dbReference type="AlphaFoldDB" id="A0AAE0VQH0"/>
<sequence length="238" mass="26494">MRTRVIVTLLTSLFVHAADACSFPSALQGTWTSSNYGTFTIGSSYLYMTKSIISGTTGTNFTCILNTGNFYIVESMQAFVPFTGATTYYRAYICFDMRAVTSYSYYYYQQSDKETGFNNERIVGLANGTTVTSTSQVCKTTVDVSEYHTLVKSGAGYSALVTCPDVMLGNYNYKYTDATGSYCTNTTVMDVCSNKSVITFNYTQCSQRIAYSASRREPHVATCQFYQKCLLHEAVRMD</sequence>
<evidence type="ECO:0000313" key="3">
    <source>
        <dbReference type="Proteomes" id="UP001195483"/>
    </source>
</evidence>
<reference evidence="2" key="1">
    <citation type="journal article" date="2021" name="Genome Biol. Evol.">
        <title>A High-Quality Reference Genome for a Parasitic Bivalve with Doubly Uniparental Inheritance (Bivalvia: Unionida).</title>
        <authorList>
            <person name="Smith C.H."/>
        </authorList>
    </citation>
    <scope>NUCLEOTIDE SEQUENCE</scope>
    <source>
        <strain evidence="2">CHS0354</strain>
    </source>
</reference>
<keyword evidence="1" id="KW-0732">Signal</keyword>
<reference evidence="2" key="2">
    <citation type="journal article" date="2021" name="Genome Biol. Evol.">
        <title>Developing a high-quality reference genome for a parasitic bivalve with doubly uniparental inheritance (Bivalvia: Unionida).</title>
        <authorList>
            <person name="Smith C.H."/>
        </authorList>
    </citation>
    <scope>NUCLEOTIDE SEQUENCE</scope>
    <source>
        <strain evidence="2">CHS0354</strain>
        <tissue evidence="2">Mantle</tissue>
    </source>
</reference>
<gene>
    <name evidence="2" type="ORF">CHS0354_001854</name>
</gene>
<keyword evidence="3" id="KW-1185">Reference proteome</keyword>
<reference evidence="2" key="3">
    <citation type="submission" date="2023-05" db="EMBL/GenBank/DDBJ databases">
        <authorList>
            <person name="Smith C.H."/>
        </authorList>
    </citation>
    <scope>NUCLEOTIDE SEQUENCE</scope>
    <source>
        <strain evidence="2">CHS0354</strain>
        <tissue evidence="2">Mantle</tissue>
    </source>
</reference>
<feature type="signal peptide" evidence="1">
    <location>
        <begin position="1"/>
        <end position="20"/>
    </location>
</feature>
<evidence type="ECO:0008006" key="4">
    <source>
        <dbReference type="Google" id="ProtNLM"/>
    </source>
</evidence>
<dbReference type="EMBL" id="JAEAOA010000175">
    <property type="protein sequence ID" value="KAK3586469.1"/>
    <property type="molecule type" value="Genomic_DNA"/>
</dbReference>
<name>A0AAE0VQH0_9BIVA</name>
<accession>A0AAE0VQH0</accession>
<organism evidence="2 3">
    <name type="scientific">Potamilus streckersoni</name>
    <dbReference type="NCBI Taxonomy" id="2493646"/>
    <lineage>
        <taxon>Eukaryota</taxon>
        <taxon>Metazoa</taxon>
        <taxon>Spiralia</taxon>
        <taxon>Lophotrochozoa</taxon>
        <taxon>Mollusca</taxon>
        <taxon>Bivalvia</taxon>
        <taxon>Autobranchia</taxon>
        <taxon>Heteroconchia</taxon>
        <taxon>Palaeoheterodonta</taxon>
        <taxon>Unionida</taxon>
        <taxon>Unionoidea</taxon>
        <taxon>Unionidae</taxon>
        <taxon>Ambleminae</taxon>
        <taxon>Lampsilini</taxon>
        <taxon>Potamilus</taxon>
    </lineage>
</organism>